<gene>
    <name evidence="4" type="ORF">A3770_06p45560</name>
</gene>
<dbReference type="AlphaFoldDB" id="A0A5B8MN08"/>
<evidence type="ECO:0000313" key="5">
    <source>
        <dbReference type="Proteomes" id="UP000316726"/>
    </source>
</evidence>
<evidence type="ECO:0000256" key="2">
    <source>
        <dbReference type="SAM" id="MobiDB-lite"/>
    </source>
</evidence>
<keyword evidence="3" id="KW-1133">Transmembrane helix</keyword>
<feature type="transmembrane region" description="Helical" evidence="3">
    <location>
        <begin position="218"/>
        <end position="242"/>
    </location>
</feature>
<feature type="region of interest" description="Disordered" evidence="2">
    <location>
        <begin position="1"/>
        <end position="105"/>
    </location>
</feature>
<proteinExistence type="predicted"/>
<feature type="coiled-coil region" evidence="1">
    <location>
        <begin position="159"/>
        <end position="193"/>
    </location>
</feature>
<evidence type="ECO:0000256" key="3">
    <source>
        <dbReference type="SAM" id="Phobius"/>
    </source>
</evidence>
<evidence type="ECO:0000313" key="4">
    <source>
        <dbReference type="EMBL" id="QDZ22038.1"/>
    </source>
</evidence>
<name>A0A5B8MN08_9CHLO</name>
<sequence>MLSENRSTSSASGDTATTKFRQGEESEKGQVARDLSLEFKEKENRQQQHNQQQQRRGSAEEKRVTFNIVEEGREEESGKGMAGLGSSSFESPRRRERDEFKSLQKERVGYSPASKLIVPPISSAPFQQLSKVVNGVKDLERRVLSIERLGQEGRSIDAVMNSHLTLQQMEADRKRLETEVKLIQRKLSDISSKMLTGGAAPTIHVAREKQAGGLARNLVKLAGMTALNLLLLVAAIAVAALLTNCRENSFAYETPT</sequence>
<reference evidence="4 5" key="1">
    <citation type="submission" date="2018-07" db="EMBL/GenBank/DDBJ databases">
        <title>The complete nuclear genome of the prasinophyte Chloropicon primus (CCMP1205).</title>
        <authorList>
            <person name="Pombert J.-F."/>
            <person name="Otis C."/>
            <person name="Turmel M."/>
            <person name="Lemieux C."/>
        </authorList>
    </citation>
    <scope>NUCLEOTIDE SEQUENCE [LARGE SCALE GENOMIC DNA]</scope>
    <source>
        <strain evidence="4 5">CCMP1205</strain>
    </source>
</reference>
<accession>A0A5B8MN08</accession>
<keyword evidence="5" id="KW-1185">Reference proteome</keyword>
<dbReference type="EMBL" id="CP031039">
    <property type="protein sequence ID" value="QDZ22038.1"/>
    <property type="molecule type" value="Genomic_DNA"/>
</dbReference>
<keyword evidence="3" id="KW-0812">Transmembrane</keyword>
<protein>
    <submittedName>
        <fullName evidence="4">Uncharacterized protein</fullName>
    </submittedName>
</protein>
<keyword evidence="1" id="KW-0175">Coiled coil</keyword>
<organism evidence="4 5">
    <name type="scientific">Chloropicon primus</name>
    <dbReference type="NCBI Taxonomy" id="1764295"/>
    <lineage>
        <taxon>Eukaryota</taxon>
        <taxon>Viridiplantae</taxon>
        <taxon>Chlorophyta</taxon>
        <taxon>Chloropicophyceae</taxon>
        <taxon>Chloropicales</taxon>
        <taxon>Chloropicaceae</taxon>
        <taxon>Chloropicon</taxon>
    </lineage>
</organism>
<feature type="compositionally biased region" description="Basic and acidic residues" evidence="2">
    <location>
        <begin position="21"/>
        <end position="46"/>
    </location>
</feature>
<dbReference type="Proteomes" id="UP000316726">
    <property type="component" value="Chromosome 6"/>
</dbReference>
<keyword evidence="3" id="KW-0472">Membrane</keyword>
<feature type="compositionally biased region" description="Low complexity" evidence="2">
    <location>
        <begin position="47"/>
        <end position="56"/>
    </location>
</feature>
<evidence type="ECO:0000256" key="1">
    <source>
        <dbReference type="SAM" id="Coils"/>
    </source>
</evidence>
<feature type="compositionally biased region" description="Basic and acidic residues" evidence="2">
    <location>
        <begin position="91"/>
        <end position="105"/>
    </location>
</feature>
<feature type="compositionally biased region" description="Low complexity" evidence="2">
    <location>
        <begin position="7"/>
        <end position="18"/>
    </location>
</feature>